<dbReference type="Pfam" id="PF02775">
    <property type="entry name" value="TPP_enzyme_C"/>
    <property type="match status" value="1"/>
</dbReference>
<dbReference type="InterPro" id="IPR012001">
    <property type="entry name" value="Thiamin_PyroP_enz_TPP-bd_dom"/>
</dbReference>
<dbReference type="GO" id="GO:0030976">
    <property type="term" value="F:thiamine pyrophosphate binding"/>
    <property type="evidence" value="ECO:0007669"/>
    <property type="project" value="InterPro"/>
</dbReference>
<evidence type="ECO:0000313" key="7">
    <source>
        <dbReference type="EMBL" id="RNB70917.1"/>
    </source>
</evidence>
<sequence length="566" mass="61205">MVKMHAVAQKEAKTSEDWHDAMTRNVAQHFVQQLTLWGVERVYGVIGDANLYLLDELGKQQKITYIACRHETNAALMASAEAKLTGKLAVCTCTSGPGLASIINGLADAWADRVPVLVISGQVQSTEIGLGGVQDIDQQLFIQPLAGFSSLVADSHGFPKLLNKAVKTALNKGGVAHLSIPKEIWQLPVSGGFFPLPVKAGPPMPSPEQIQKAAQLIDKAKRPVILAGRGIEKAQYYAIQFAEKIQAPLMATMPAKSFVPNDHSLFVGGLGHAGTEISRELLEKADLCIVLGATWWPADYVPQTIQMVQIDAKAENIGSSCPVAAPVVGEMTTALSQLIPIVQQKRNEQYLAEIAEKKVEWNKRIQQESQVVSPTDALSPAYAVSIVQKCVAADAIISIDVGDHTVWFERIFQYKHQKLIISGTWRTLGFGLPAGIACQLAMPDRQVVSVAGDGGVAYSIIELITAVAYNLPLTLIIMNNQSYAMEKNRMMVEGLHTLGSQIPNPDYAALAKACGAQSVRVSKPEELEQSIRDALSSRTTSVVEIMCTAPILPHTKILKGMDTFNS</sequence>
<dbReference type="AlphaFoldDB" id="A0A3M8C6A6"/>
<dbReference type="Gene3D" id="3.40.50.970">
    <property type="match status" value="2"/>
</dbReference>
<organism evidence="7 8">
    <name type="scientific">Brevibacillus panacihumi</name>
    <dbReference type="NCBI Taxonomy" id="497735"/>
    <lineage>
        <taxon>Bacteria</taxon>
        <taxon>Bacillati</taxon>
        <taxon>Bacillota</taxon>
        <taxon>Bacilli</taxon>
        <taxon>Bacillales</taxon>
        <taxon>Paenibacillaceae</taxon>
        <taxon>Brevibacillus</taxon>
    </lineage>
</organism>
<dbReference type="Proteomes" id="UP000281915">
    <property type="component" value="Unassembled WGS sequence"/>
</dbReference>
<dbReference type="SUPFAM" id="SSF52518">
    <property type="entry name" value="Thiamin diphosphate-binding fold (THDP-binding)"/>
    <property type="match status" value="2"/>
</dbReference>
<dbReference type="PANTHER" id="PTHR42981">
    <property type="entry name" value="PYRUVATE DEHYDROGENASE [UBIQUINONE]"/>
    <property type="match status" value="1"/>
</dbReference>
<keyword evidence="2 3" id="KW-0786">Thiamine pyrophosphate</keyword>
<evidence type="ECO:0000259" key="4">
    <source>
        <dbReference type="Pfam" id="PF00205"/>
    </source>
</evidence>
<dbReference type="GO" id="GO:0003824">
    <property type="term" value="F:catalytic activity"/>
    <property type="evidence" value="ECO:0007669"/>
    <property type="project" value="InterPro"/>
</dbReference>
<feature type="domain" description="Thiamine pyrophosphate enzyme central" evidence="4">
    <location>
        <begin position="210"/>
        <end position="338"/>
    </location>
</feature>
<dbReference type="PANTHER" id="PTHR42981:SF2">
    <property type="entry name" value="PYRUVATE DEHYDROGENASE [UBIQUINONE]"/>
    <property type="match status" value="1"/>
</dbReference>
<feature type="domain" description="Thiamine pyrophosphate enzyme TPP-binding" evidence="5">
    <location>
        <begin position="400"/>
        <end position="545"/>
    </location>
</feature>
<proteinExistence type="inferred from homology"/>
<gene>
    <name evidence="7" type="ORF">EDM58_22835</name>
</gene>
<evidence type="ECO:0000259" key="5">
    <source>
        <dbReference type="Pfam" id="PF02775"/>
    </source>
</evidence>
<dbReference type="Pfam" id="PF00205">
    <property type="entry name" value="TPP_enzyme_M"/>
    <property type="match status" value="1"/>
</dbReference>
<evidence type="ECO:0000259" key="6">
    <source>
        <dbReference type="Pfam" id="PF02776"/>
    </source>
</evidence>
<feature type="domain" description="Thiamine pyrophosphate enzyme N-terminal TPP-binding" evidence="6">
    <location>
        <begin position="25"/>
        <end position="139"/>
    </location>
</feature>
<dbReference type="PROSITE" id="PS00187">
    <property type="entry name" value="TPP_ENZYMES"/>
    <property type="match status" value="1"/>
</dbReference>
<evidence type="ECO:0000256" key="1">
    <source>
        <dbReference type="ARBA" id="ARBA00007812"/>
    </source>
</evidence>
<reference evidence="7 8" key="1">
    <citation type="submission" date="2018-10" db="EMBL/GenBank/DDBJ databases">
        <title>Phylogenomics of Brevibacillus.</title>
        <authorList>
            <person name="Dunlap C."/>
        </authorList>
    </citation>
    <scope>NUCLEOTIDE SEQUENCE [LARGE SCALE GENOMIC DNA]</scope>
    <source>
        <strain evidence="7 8">JCM 15085</strain>
    </source>
</reference>
<dbReference type="InterPro" id="IPR029061">
    <property type="entry name" value="THDP-binding"/>
</dbReference>
<dbReference type="SUPFAM" id="SSF52467">
    <property type="entry name" value="DHS-like NAD/FAD-binding domain"/>
    <property type="match status" value="1"/>
</dbReference>
<dbReference type="Gene3D" id="3.40.50.1220">
    <property type="entry name" value="TPP-binding domain"/>
    <property type="match status" value="1"/>
</dbReference>
<dbReference type="InterPro" id="IPR029035">
    <property type="entry name" value="DHS-like_NAD/FAD-binding_dom"/>
</dbReference>
<dbReference type="GO" id="GO:0000287">
    <property type="term" value="F:magnesium ion binding"/>
    <property type="evidence" value="ECO:0007669"/>
    <property type="project" value="InterPro"/>
</dbReference>
<dbReference type="InterPro" id="IPR012000">
    <property type="entry name" value="Thiamin_PyroP_enz_cen_dom"/>
</dbReference>
<dbReference type="InterPro" id="IPR011766">
    <property type="entry name" value="TPP_enzyme_TPP-bd"/>
</dbReference>
<dbReference type="InterPro" id="IPR000399">
    <property type="entry name" value="TPP-bd_CS"/>
</dbReference>
<evidence type="ECO:0000313" key="8">
    <source>
        <dbReference type="Proteomes" id="UP000281915"/>
    </source>
</evidence>
<comment type="caution">
    <text evidence="7">The sequence shown here is derived from an EMBL/GenBank/DDBJ whole genome shotgun (WGS) entry which is preliminary data.</text>
</comment>
<dbReference type="EMBL" id="RHHT01000066">
    <property type="protein sequence ID" value="RNB70917.1"/>
    <property type="molecule type" value="Genomic_DNA"/>
</dbReference>
<protein>
    <submittedName>
        <fullName evidence="7">Thiamine pyrophosphate-binding protein</fullName>
    </submittedName>
</protein>
<evidence type="ECO:0000256" key="3">
    <source>
        <dbReference type="RuleBase" id="RU362132"/>
    </source>
</evidence>
<name>A0A3M8C6A6_9BACL</name>
<accession>A0A3M8C6A6</accession>
<dbReference type="RefSeq" id="WP_122915378.1">
    <property type="nucleotide sequence ID" value="NZ_RHHT01000066.1"/>
</dbReference>
<dbReference type="Pfam" id="PF02776">
    <property type="entry name" value="TPP_enzyme_N"/>
    <property type="match status" value="1"/>
</dbReference>
<dbReference type="InterPro" id="IPR047211">
    <property type="entry name" value="POXB-like"/>
</dbReference>
<comment type="similarity">
    <text evidence="1 3">Belongs to the TPP enzyme family.</text>
</comment>
<evidence type="ECO:0000256" key="2">
    <source>
        <dbReference type="ARBA" id="ARBA00023052"/>
    </source>
</evidence>